<dbReference type="SUPFAM" id="SSF48371">
    <property type="entry name" value="ARM repeat"/>
    <property type="match status" value="1"/>
</dbReference>
<evidence type="ECO:0000313" key="2">
    <source>
        <dbReference type="EMBL" id="KAL1383980.1"/>
    </source>
</evidence>
<feature type="compositionally biased region" description="Low complexity" evidence="1">
    <location>
        <begin position="10"/>
        <end position="32"/>
    </location>
</feature>
<name>A0ABD1CZS5_CULPP</name>
<dbReference type="PANTHER" id="PTHR21567">
    <property type="entry name" value="CLASP"/>
    <property type="match status" value="1"/>
</dbReference>
<feature type="region of interest" description="Disordered" evidence="1">
    <location>
        <begin position="806"/>
        <end position="839"/>
    </location>
</feature>
<sequence>MFFRRVFAKNGNSSTSGEGSSSTSNSSNNNVSASPARYRRVLNVEDNHRVLSVLQLTPLWEYIIRNNELPVGLNMNELFREFLERLHDPEYQVRQHSLRVLIDVLIVLRDESDVYFAPLLPPIIDNLGHPSPAVRKGALDVLKVYIAQTKMPETVMLEIMNYGMDRNPKDPLSTRYIVGVMLALPSLIQPAILTAKRVFILRAVINALGGKMVQITYQEIALKILLKIKNSIGSREFYECISVSYRRDFDLLCNVYGLPNPLKSPRRETVINLTPPGSEVPVRKSWKPHVPQVPTTEMQQLMQPLSPKAQRWKSGSYNDISRGEYYDHESKSRFRASDDRLNHNPYAISKLPAHGSSVVRRVSMENIDKIEESKVILETEIKINKEAVTMRILEAENSQSISEESDEDNCKRYGIVRVLTDSEIDEGGTSKTVASSSMMQDQSSDEYVRRTPRRSADTERSSPPISSDYINNNNNHRPMSAKPSSSYMSSDETPHPRQAAFARRRSVTFDEDDMRTSTLTVTTLDQSPTPSPSPEPPEPPEPPKERPKSSRPKSGRAPKATLEDDEQPESPPPKAEPEQKVPETPDTQSHPEPPETNHLLAEKIEEVKQAIQGIEEKINNVVRQTVEAVTAELPSSPSKLVKADSADAAVPASTPKLQHNLSLEVLLKTSTDTKENKDGGPEDPKDYTKELNIDIPKEEKLNNEVPPQPAIERTSKIPKMIKTGIPKLNTMPSPTRTKNTTKSDGGSQPASATMSPNKMLTVHDRGRSRRRSRSATSLLLQRSIYKSPSALSPVPHSGIEMIHNLLRSPATSPNRERRKNSTQEANDNNNNSIEMNNLNGTKDKCFNVNEDDIYDVFGKTIATQTSTEEIEVGRSLGSRSGTDIEIPSIVNVLPTDSSTDAENNFKPQSRPISRASSPKFIEARIVNSWEDLGIVDQVALVQLKSGDWRIRSQGFCAIEESLRSTDNLAKVQPYLESLLRTLLSSERNVDVIEDKVRMLVNLISRLPLENLEDRVAQIMTGLCRQGGPGSNTVAKALMQRLPTAAIVQRLLSDDFLHAKSSKFRENALQMVLFALMTFPSTYFDVQALISRATVAAVDRKKRVRHGALDVLAVLGQIGSPKLVLDVVCSAVGQRPDGNHLIAAVKARLARKQLPFIGPDGSVEYALKVPSCRTSSVIMFGADVDWIEAGSGSASPTSTRSRNNYPSFQVDSSGSFDEYKRKPSFQVFDEVKQPIESSKVYSSGWGASKIPVSQTVSRMVPIFHTFSALGDAGTR</sequence>
<gene>
    <name evidence="2" type="ORF">pipiens_013083</name>
</gene>
<feature type="region of interest" description="Disordered" evidence="1">
    <location>
        <begin position="633"/>
        <end position="688"/>
    </location>
</feature>
<reference evidence="2 3" key="1">
    <citation type="submission" date="2024-05" db="EMBL/GenBank/DDBJ databases">
        <title>Culex pipiens pipiens assembly and annotation.</title>
        <authorList>
            <person name="Alout H."/>
            <person name="Durand T."/>
        </authorList>
    </citation>
    <scope>NUCLEOTIDE SEQUENCE [LARGE SCALE GENOMIC DNA]</scope>
    <source>
        <strain evidence="2">HA-2024</strain>
        <tissue evidence="2">Whole body</tissue>
    </source>
</reference>
<dbReference type="EMBL" id="JBEHCU010008379">
    <property type="protein sequence ID" value="KAL1383980.1"/>
    <property type="molecule type" value="Genomic_DNA"/>
</dbReference>
<feature type="compositionally biased region" description="Polar residues" evidence="1">
    <location>
        <begin position="730"/>
        <end position="758"/>
    </location>
</feature>
<dbReference type="InterPro" id="IPR011989">
    <property type="entry name" value="ARM-like"/>
</dbReference>
<evidence type="ECO:0000313" key="3">
    <source>
        <dbReference type="Proteomes" id="UP001562425"/>
    </source>
</evidence>
<feature type="compositionally biased region" description="Basic and acidic residues" evidence="1">
    <location>
        <begin position="671"/>
        <end position="688"/>
    </location>
</feature>
<proteinExistence type="predicted"/>
<feature type="compositionally biased region" description="Low complexity" evidence="1">
    <location>
        <begin position="826"/>
        <end position="839"/>
    </location>
</feature>
<dbReference type="AlphaFoldDB" id="A0ABD1CZS5"/>
<feature type="region of interest" description="Disordered" evidence="1">
    <location>
        <begin position="426"/>
        <end position="600"/>
    </location>
</feature>
<feature type="compositionally biased region" description="Polar residues" evidence="1">
    <location>
        <begin position="461"/>
        <end position="477"/>
    </location>
</feature>
<protein>
    <recommendedName>
        <fullName evidence="4">TOG domain-containing protein</fullName>
    </recommendedName>
</protein>
<evidence type="ECO:0008006" key="4">
    <source>
        <dbReference type="Google" id="ProtNLM"/>
    </source>
</evidence>
<organism evidence="2 3">
    <name type="scientific">Culex pipiens pipiens</name>
    <name type="common">Northern house mosquito</name>
    <dbReference type="NCBI Taxonomy" id="38569"/>
    <lineage>
        <taxon>Eukaryota</taxon>
        <taxon>Metazoa</taxon>
        <taxon>Ecdysozoa</taxon>
        <taxon>Arthropoda</taxon>
        <taxon>Hexapoda</taxon>
        <taxon>Insecta</taxon>
        <taxon>Pterygota</taxon>
        <taxon>Neoptera</taxon>
        <taxon>Endopterygota</taxon>
        <taxon>Diptera</taxon>
        <taxon>Nematocera</taxon>
        <taxon>Culicoidea</taxon>
        <taxon>Culicidae</taxon>
        <taxon>Culicinae</taxon>
        <taxon>Culicini</taxon>
        <taxon>Culex</taxon>
        <taxon>Culex</taxon>
    </lineage>
</organism>
<dbReference type="Proteomes" id="UP001562425">
    <property type="component" value="Unassembled WGS sequence"/>
</dbReference>
<dbReference type="Gene3D" id="1.25.10.10">
    <property type="entry name" value="Leucine-rich Repeat Variant"/>
    <property type="match status" value="2"/>
</dbReference>
<evidence type="ECO:0000256" key="1">
    <source>
        <dbReference type="SAM" id="MobiDB-lite"/>
    </source>
</evidence>
<keyword evidence="3" id="KW-1185">Reference proteome</keyword>
<comment type="caution">
    <text evidence="2">The sequence shown here is derived from an EMBL/GenBank/DDBJ whole genome shotgun (WGS) entry which is preliminary data.</text>
</comment>
<feature type="region of interest" description="Disordered" evidence="1">
    <location>
        <begin position="724"/>
        <end position="778"/>
    </location>
</feature>
<accession>A0ABD1CZS5</accession>
<feature type="compositionally biased region" description="Low complexity" evidence="1">
    <location>
        <begin position="478"/>
        <end position="490"/>
    </location>
</feature>
<feature type="compositionally biased region" description="Polar residues" evidence="1">
    <location>
        <begin position="516"/>
        <end position="526"/>
    </location>
</feature>
<feature type="compositionally biased region" description="Pro residues" evidence="1">
    <location>
        <begin position="529"/>
        <end position="540"/>
    </location>
</feature>
<feature type="compositionally biased region" description="Basic and acidic residues" evidence="1">
    <location>
        <begin position="446"/>
        <end position="460"/>
    </location>
</feature>
<feature type="region of interest" description="Disordered" evidence="1">
    <location>
        <begin position="7"/>
        <end position="32"/>
    </location>
</feature>
<dbReference type="PANTHER" id="PTHR21567:SF87">
    <property type="entry name" value="CRESCERIN-LIKE PROTEIN CHE-12"/>
    <property type="match status" value="1"/>
</dbReference>
<dbReference type="InterPro" id="IPR016024">
    <property type="entry name" value="ARM-type_fold"/>
</dbReference>